<dbReference type="EMBL" id="VUJV01000003">
    <property type="protein sequence ID" value="KAA1418613.1"/>
    <property type="molecule type" value="Genomic_DNA"/>
</dbReference>
<feature type="chain" id="PRO_5022872255" evidence="1">
    <location>
        <begin position="26"/>
        <end position="144"/>
    </location>
</feature>
<evidence type="ECO:0000256" key="1">
    <source>
        <dbReference type="SAM" id="SignalP"/>
    </source>
</evidence>
<protein>
    <submittedName>
        <fullName evidence="2">Uncharacterized protein</fullName>
    </submittedName>
</protein>
<dbReference type="RefSeq" id="WP_149727953.1">
    <property type="nucleotide sequence ID" value="NZ_VUJV01000003.1"/>
</dbReference>
<dbReference type="AlphaFoldDB" id="A0A5B1LCZ8"/>
<sequence length="144" mass="15181">MNKLTRTAVGALAVAAVIAPVSASATSARPAGAAKHWTTIETALMAKQQACKVSANDGTAWKIFNRLDARRVDRGRVASYLTAVRNGEEVPSRSWSSGWVQHGHLSDVGTFRVPKNGPWTLTMALYGDDAGTGGELTAADIGRC</sequence>
<keyword evidence="3" id="KW-1185">Reference proteome</keyword>
<evidence type="ECO:0000313" key="3">
    <source>
        <dbReference type="Proteomes" id="UP000325003"/>
    </source>
</evidence>
<evidence type="ECO:0000313" key="2">
    <source>
        <dbReference type="EMBL" id="KAA1418613.1"/>
    </source>
</evidence>
<organism evidence="2 3">
    <name type="scientific">Nocardioides humilatus</name>
    <dbReference type="NCBI Taxonomy" id="2607660"/>
    <lineage>
        <taxon>Bacteria</taxon>
        <taxon>Bacillati</taxon>
        <taxon>Actinomycetota</taxon>
        <taxon>Actinomycetes</taxon>
        <taxon>Propionibacteriales</taxon>
        <taxon>Nocardioidaceae</taxon>
        <taxon>Nocardioides</taxon>
    </lineage>
</organism>
<proteinExistence type="predicted"/>
<gene>
    <name evidence="2" type="ORF">F0U44_08930</name>
</gene>
<feature type="signal peptide" evidence="1">
    <location>
        <begin position="1"/>
        <end position="25"/>
    </location>
</feature>
<accession>A0A5B1LCZ8</accession>
<comment type="caution">
    <text evidence="2">The sequence shown here is derived from an EMBL/GenBank/DDBJ whole genome shotgun (WGS) entry which is preliminary data.</text>
</comment>
<dbReference type="Proteomes" id="UP000325003">
    <property type="component" value="Unassembled WGS sequence"/>
</dbReference>
<reference evidence="2 3" key="1">
    <citation type="submission" date="2019-09" db="EMBL/GenBank/DDBJ databases">
        <title>Nocardioides panacisoli sp. nov., isolated from the soil of a ginseng field.</title>
        <authorList>
            <person name="Cho C."/>
        </authorList>
    </citation>
    <scope>NUCLEOTIDE SEQUENCE [LARGE SCALE GENOMIC DNA]</scope>
    <source>
        <strain evidence="2 3">BN130099</strain>
    </source>
</reference>
<name>A0A5B1LCZ8_9ACTN</name>
<keyword evidence="1" id="KW-0732">Signal</keyword>
<reference evidence="2 3" key="2">
    <citation type="submission" date="2019-09" db="EMBL/GenBank/DDBJ databases">
        <authorList>
            <person name="Jin C."/>
        </authorList>
    </citation>
    <scope>NUCLEOTIDE SEQUENCE [LARGE SCALE GENOMIC DNA]</scope>
    <source>
        <strain evidence="2 3">BN130099</strain>
    </source>
</reference>